<proteinExistence type="predicted"/>
<name>A0ABS8M9W6_9FLAO</name>
<dbReference type="NCBIfam" id="TIGR02608">
    <property type="entry name" value="delta_60_rpt"/>
    <property type="match status" value="10"/>
</dbReference>
<evidence type="ECO:0000313" key="1">
    <source>
        <dbReference type="EMBL" id="MCC9062229.1"/>
    </source>
</evidence>
<comment type="caution">
    <text evidence="1">The sequence shown here is derived from an EMBL/GenBank/DDBJ whole genome shotgun (WGS) entry which is preliminary data.</text>
</comment>
<dbReference type="SUPFAM" id="SSF63829">
    <property type="entry name" value="Calcium-dependent phosphotriesterase"/>
    <property type="match status" value="3"/>
</dbReference>
<dbReference type="RefSeq" id="WP_230033728.1">
    <property type="nucleotide sequence ID" value="NZ_JAJJMM010000001.1"/>
</dbReference>
<dbReference type="Pfam" id="PF17164">
    <property type="entry name" value="DUF5122"/>
    <property type="match status" value="12"/>
</dbReference>
<organism evidence="1 2">
    <name type="scientific">Flavobacterium piscisymbiosum</name>
    <dbReference type="NCBI Taxonomy" id="2893753"/>
    <lineage>
        <taxon>Bacteria</taxon>
        <taxon>Pseudomonadati</taxon>
        <taxon>Bacteroidota</taxon>
        <taxon>Flavobacteriia</taxon>
        <taxon>Flavobacteriales</taxon>
        <taxon>Flavobacteriaceae</taxon>
        <taxon>Flavobacterium</taxon>
    </lineage>
</organism>
<dbReference type="Proteomes" id="UP001430679">
    <property type="component" value="Unassembled WGS sequence"/>
</dbReference>
<protein>
    <submittedName>
        <fullName evidence="1">T9SS sorting signal type C domain-containing protein</fullName>
    </submittedName>
</protein>
<dbReference type="InterPro" id="IPR013431">
    <property type="entry name" value="Delta_60_rpt"/>
</dbReference>
<reference evidence="1" key="1">
    <citation type="submission" date="2021-11" db="EMBL/GenBank/DDBJ databases">
        <title>Description of novel Flavobacterium species.</title>
        <authorList>
            <person name="Saticioglu I.B."/>
            <person name="Ay H."/>
            <person name="Altun S."/>
            <person name="Duman M."/>
        </authorList>
    </citation>
    <scope>NUCLEOTIDE SEQUENCE</scope>
    <source>
        <strain evidence="1">F-30</strain>
    </source>
</reference>
<dbReference type="NCBIfam" id="NF033708">
    <property type="entry name" value="T9SS_Cterm_ChiA"/>
    <property type="match status" value="1"/>
</dbReference>
<gene>
    <name evidence="1" type="ORF">LNP81_04425</name>
</gene>
<evidence type="ECO:0000313" key="2">
    <source>
        <dbReference type="Proteomes" id="UP001430679"/>
    </source>
</evidence>
<accession>A0ABS8M9W6</accession>
<sequence>MIKKVFIPFALILLFSNIDLRAQQGKLDVTFSIIDDGQKGDGFDNIVRTLCLQEDQKLIVGGDYLSLNGVSSPYLSRLMPDGTIDETFNIGIGFNGKIYSSYIQSDGKIIVGGSFTSFNGNNTGRLVRLNTDGSYDATFNTSIAASAGIIYDISPQADGKIIIVGSFTKYNNVTVNRIARVLPNGSLDTSFITGSGSSSNITSAKVLSDGKILLSGNFTSFNGSSINKIVRLFQDGSIDHNFNIGSGFNDDVNAMIIQSDQKIILGGKFTNYNGIGANRIIRINQDGSPDSNFLSGSGFSKDAVQTIKTDAVGNIMVGGSFIGSYNGTEINRLCFLNRDGTLKTDFDIGSGPGSASVLALATDREGSWYIGGSFSVFDNLNQGRLAKIDANGDHDAGYLAAGIGFDNSVLKVLSLENKKTMVFGSFTKFNGAYCSRITRVLEDGSSDVSFNRGEQGANNLVKNAVLQLDGKIVVGGNFTKYNEINSNRIVRIFPDGALDNSFVIGSGFNSQVYALDVQPDGKLIVAGNFTTYNGSAAGRIVRLLENGLRDTSFNIGLGADAIIETVLLQSDGKILVAGRFNTFNGLLYPRLVRLNTNGSIDTSFNIGTGFDRYVYALALQSDKKIILGGSFLTYNGTSQKRIARLNYDGSLDPTFNSDTGFNKGDVRTILVQPDDRILVGGTFSGTYKTSPSLRLIRLEKSGDYDPSFLASLNKELYSMSFTSDYKLIIGGGFNSVSGISKHRIARLKLCLDSTIWNGISWSNGFPSPAKEVIFKDNYPNLTTTDVCSCYVDEGKVVTVLSENTLGIEFSYLGLGNLILEDSASLYQSDDDIVNNGIAFVKRKSSPILKFDYTYWSSPVNNQRLVDVSPNTAPDMFFSYDYIVKWIQENPSTCNMIPGKGYIIRGPENFSQTITSNFEAIFKGAPNNGKIEAVLKTANSYVLVGNPYPSAINADVFMTNNRSKIKGALYFWTHNTPYTNNKYASDDYAVYNLLGGVGTREALSTGINESIPNGKIASGQAFFVTSKVAGTVEFNNSTRISGSNSRFFKHVEKNNEQGHKSTIEKHRIWLNLKNSEGAFKQILVGYIQGATNLYDDNYDAVSFNSNQFVDFYSIADSKKLVIQGRALPFVQTDSIVLGYKSSINGNFSFDIDHEDGLFENLNVFIEDKDLKQIHDLKESPYFFDTSVGTFNDRFILKYIDKTLNKTDFENFEDHIFIVVKDKMIKVISTKELIKEVSVFDLLGKLLYHKENVENAEHRLLNLVSQNQVLLVKVKLESGLIVTKKTIF</sequence>
<dbReference type="EMBL" id="JAJJMM010000001">
    <property type="protein sequence ID" value="MCC9062229.1"/>
    <property type="molecule type" value="Genomic_DNA"/>
</dbReference>
<dbReference type="Gene3D" id="2.80.10.50">
    <property type="match status" value="7"/>
</dbReference>
<keyword evidence="2" id="KW-1185">Reference proteome</keyword>